<protein>
    <submittedName>
        <fullName evidence="1">Uncharacterized protein</fullName>
    </submittedName>
</protein>
<sequence>MGDRSPVLDLLLEEAPFLERGEYMRMVWGTGEDGTGTAAQHELAASDFFVAVDDIGELYRLTSAGRAAIKGAE</sequence>
<proteinExistence type="predicted"/>
<organism evidence="1">
    <name type="scientific">marine sediment metagenome</name>
    <dbReference type="NCBI Taxonomy" id="412755"/>
    <lineage>
        <taxon>unclassified sequences</taxon>
        <taxon>metagenomes</taxon>
        <taxon>ecological metagenomes</taxon>
    </lineage>
</organism>
<reference evidence="1" key="1">
    <citation type="journal article" date="2014" name="Front. Microbiol.">
        <title>High frequency of phylogenetically diverse reductive dehalogenase-homologous genes in deep subseafloor sedimentary metagenomes.</title>
        <authorList>
            <person name="Kawai M."/>
            <person name="Futagami T."/>
            <person name="Toyoda A."/>
            <person name="Takaki Y."/>
            <person name="Nishi S."/>
            <person name="Hori S."/>
            <person name="Arai W."/>
            <person name="Tsubouchi T."/>
            <person name="Morono Y."/>
            <person name="Uchiyama I."/>
            <person name="Ito T."/>
            <person name="Fujiyama A."/>
            <person name="Inagaki F."/>
            <person name="Takami H."/>
        </authorList>
    </citation>
    <scope>NUCLEOTIDE SEQUENCE</scope>
    <source>
        <strain evidence="1">Expedition CK06-06</strain>
    </source>
</reference>
<accession>X0UZQ7</accession>
<dbReference type="AlphaFoldDB" id="X0UZQ7"/>
<name>X0UZQ7_9ZZZZ</name>
<gene>
    <name evidence="1" type="ORF">S01H1_27977</name>
</gene>
<evidence type="ECO:0000313" key="1">
    <source>
        <dbReference type="EMBL" id="GAF93900.1"/>
    </source>
</evidence>
<comment type="caution">
    <text evidence="1">The sequence shown here is derived from an EMBL/GenBank/DDBJ whole genome shotgun (WGS) entry which is preliminary data.</text>
</comment>
<dbReference type="EMBL" id="BARS01017073">
    <property type="protein sequence ID" value="GAF93900.1"/>
    <property type="molecule type" value="Genomic_DNA"/>
</dbReference>